<dbReference type="SUPFAM" id="SSF47240">
    <property type="entry name" value="Ferritin-like"/>
    <property type="match status" value="1"/>
</dbReference>
<dbReference type="GO" id="GO:0016491">
    <property type="term" value="F:oxidoreductase activity"/>
    <property type="evidence" value="ECO:0007669"/>
    <property type="project" value="InterPro"/>
</dbReference>
<name>A0A7C2BLU9_9CREN</name>
<gene>
    <name evidence="4" type="ORF">ENP55_05785</name>
</gene>
<comment type="subcellular location">
    <subcellularLocation>
        <location evidence="1">Encapsulin nanocompartment</location>
    </subcellularLocation>
</comment>
<accession>A0A7C2BLU9</accession>
<dbReference type="GO" id="GO:0046872">
    <property type="term" value="F:metal ion binding"/>
    <property type="evidence" value="ECO:0007669"/>
    <property type="project" value="InterPro"/>
</dbReference>
<dbReference type="InterPro" id="IPR007544">
    <property type="entry name" value="ENCAP"/>
</dbReference>
<keyword evidence="2" id="KW-1284">Encapsulin nanocompartment</keyword>
<comment type="caution">
    <text evidence="4">The sequence shown here is derived from an EMBL/GenBank/DDBJ whole genome shotgun (WGS) entry which is preliminary data.</text>
</comment>
<reference evidence="4" key="1">
    <citation type="journal article" date="2020" name="mSystems">
        <title>Genome- and Community-Level Interaction Insights into Carbon Utilization and Element Cycling Functions of Hydrothermarchaeota in Hydrothermal Sediment.</title>
        <authorList>
            <person name="Zhou Z."/>
            <person name="Liu Y."/>
            <person name="Xu W."/>
            <person name="Pan J."/>
            <person name="Luo Z.H."/>
            <person name="Li M."/>
        </authorList>
    </citation>
    <scope>NUCLEOTIDE SEQUENCE [LARGE SCALE GENOMIC DNA]</scope>
    <source>
        <strain evidence="4">SpSt-23</strain>
    </source>
</reference>
<organism evidence="4">
    <name type="scientific">Thermosphaera aggregans</name>
    <dbReference type="NCBI Taxonomy" id="54254"/>
    <lineage>
        <taxon>Archaea</taxon>
        <taxon>Thermoproteota</taxon>
        <taxon>Thermoprotei</taxon>
        <taxon>Desulfurococcales</taxon>
        <taxon>Desulfurococcaceae</taxon>
        <taxon>Thermosphaera</taxon>
    </lineage>
</organism>
<dbReference type="InterPro" id="IPR051429">
    <property type="entry name" value="Encapsulin_nc"/>
</dbReference>
<dbReference type="Pfam" id="PF04454">
    <property type="entry name" value="Linocin_M18"/>
    <property type="match status" value="1"/>
</dbReference>
<dbReference type="GO" id="GO:0140737">
    <property type="term" value="C:encapsulin nanocompartment"/>
    <property type="evidence" value="ECO:0007669"/>
    <property type="project" value="UniProtKB-SubCell"/>
</dbReference>
<feature type="domain" description="Rubrerythrin diiron-binding" evidence="3">
    <location>
        <begin position="24"/>
        <end position="90"/>
    </location>
</feature>
<evidence type="ECO:0000313" key="4">
    <source>
        <dbReference type="EMBL" id="HEF87776.1"/>
    </source>
</evidence>
<dbReference type="Gene3D" id="6.10.140.1960">
    <property type="match status" value="1"/>
</dbReference>
<dbReference type="InterPro" id="IPR003251">
    <property type="entry name" value="Rr_diiron-bd_dom"/>
</dbReference>
<dbReference type="PANTHER" id="PTHR37165:SF1">
    <property type="entry name" value="TYPE 1 ENCAPSULIN SHELL PROTEIN"/>
    <property type="match status" value="1"/>
</dbReference>
<dbReference type="EMBL" id="DSJT01000033">
    <property type="protein sequence ID" value="HEF87776.1"/>
    <property type="molecule type" value="Genomic_DNA"/>
</dbReference>
<dbReference type="PANTHER" id="PTHR37165">
    <property type="entry name" value="PEPTIDASE U56 FAMILY"/>
    <property type="match status" value="1"/>
</dbReference>
<dbReference type="Pfam" id="PF02915">
    <property type="entry name" value="Rubrerythrin"/>
    <property type="match status" value="1"/>
</dbReference>
<dbReference type="InterPro" id="IPR009078">
    <property type="entry name" value="Ferritin-like_SF"/>
</dbReference>
<evidence type="ECO:0000256" key="2">
    <source>
        <dbReference type="ARBA" id="ARBA00033787"/>
    </source>
</evidence>
<evidence type="ECO:0000259" key="3">
    <source>
        <dbReference type="Pfam" id="PF02915"/>
    </source>
</evidence>
<dbReference type="AlphaFoldDB" id="A0A7C2BLU9"/>
<protein>
    <submittedName>
        <fullName evidence="4">Rubrerythrin family protein</fullName>
    </submittedName>
</protein>
<sequence length="351" mass="38777">MLSKNPLEIPSSKKLTSIETAQALRLAIIAELDAINLYLQLASSIDDEKVRKVFEDVALEEKTHVGEFLAMLKNMDPEQVEELRKGAEEVREITGVETSDPPQMVKNGGTKSWSDFEEFVKTQVRNTVRDLSLIRNNLPVVLLGRGASSTVFEREPGKQIIIPLNEVAVNFLISQREADNWLSGAGDLSLPGVSKASRELAMSEDRLVLERLLECKETITYDVGTWENGDEIVSDVAKAVSTLMSSGFSKNLMMIINPVRFAKLLRVDSRTGLTTLERVKAFVPNIIVTPLISEKETIILSSTPGVIDVVIGGDSEVDYIGPKDGLHEFRAWSSIATRIKNGQGVVILREK</sequence>
<evidence type="ECO:0000256" key="1">
    <source>
        <dbReference type="ARBA" id="ARBA00033738"/>
    </source>
</evidence>
<dbReference type="Gene3D" id="3.30.2320.10">
    <property type="entry name" value="hypothetical protein PF0899 domain"/>
    <property type="match status" value="1"/>
</dbReference>
<proteinExistence type="predicted"/>